<evidence type="ECO:0000259" key="2">
    <source>
        <dbReference type="Pfam" id="PF10366"/>
    </source>
</evidence>
<feature type="compositionally biased region" description="Basic and acidic residues" evidence="1">
    <location>
        <begin position="565"/>
        <end position="584"/>
    </location>
</feature>
<proteinExistence type="predicted"/>
<evidence type="ECO:0000259" key="3">
    <source>
        <dbReference type="Pfam" id="PF10367"/>
    </source>
</evidence>
<gene>
    <name evidence="4" type="ORF">DUNSADRAFT_1939</name>
</gene>
<name>A0ABQ7GWD1_DUNSA</name>
<feature type="region of interest" description="Disordered" evidence="1">
    <location>
        <begin position="629"/>
        <end position="789"/>
    </location>
</feature>
<dbReference type="InterPro" id="IPR032914">
    <property type="entry name" value="Vam6/VPS39/TRAP1"/>
</dbReference>
<feature type="compositionally biased region" description="Low complexity" evidence="1">
    <location>
        <begin position="970"/>
        <end position="979"/>
    </location>
</feature>
<reference evidence="4" key="1">
    <citation type="submission" date="2017-08" db="EMBL/GenBank/DDBJ databases">
        <authorList>
            <person name="Polle J.E."/>
            <person name="Barry K."/>
            <person name="Cushman J."/>
            <person name="Schmutz J."/>
            <person name="Tran D."/>
            <person name="Hathwaick L.T."/>
            <person name="Yim W.C."/>
            <person name="Jenkins J."/>
            <person name="Mckie-Krisberg Z.M."/>
            <person name="Prochnik S."/>
            <person name="Lindquist E."/>
            <person name="Dockter R.B."/>
            <person name="Adam C."/>
            <person name="Molina H."/>
            <person name="Bunkerborg J."/>
            <person name="Jin E."/>
            <person name="Buchheim M."/>
            <person name="Magnuson J."/>
        </authorList>
    </citation>
    <scope>NUCLEOTIDE SEQUENCE</scope>
    <source>
        <strain evidence="4">CCAP 19/18</strain>
    </source>
</reference>
<dbReference type="InterPro" id="IPR019452">
    <property type="entry name" value="VPS39/TGF_beta_rcpt-assoc_1"/>
</dbReference>
<dbReference type="PANTHER" id="PTHR12894:SF27">
    <property type="entry name" value="TRANSFORMING GROWTH FACTOR-BETA RECEPTOR-ASSOCIATED PROTEIN 1"/>
    <property type="match status" value="1"/>
</dbReference>
<feature type="compositionally biased region" description="Basic residues" evidence="1">
    <location>
        <begin position="778"/>
        <end position="787"/>
    </location>
</feature>
<feature type="compositionally biased region" description="Polar residues" evidence="1">
    <location>
        <begin position="651"/>
        <end position="661"/>
    </location>
</feature>
<comment type="caution">
    <text evidence="4">The sequence shown here is derived from an EMBL/GenBank/DDBJ whole genome shotgun (WGS) entry which is preliminary data.</text>
</comment>
<feature type="domain" description="Vacuolar sorting protein 39/Transforming growth factor beta receptor-associated" evidence="2">
    <location>
        <begin position="374"/>
        <end position="461"/>
    </location>
</feature>
<keyword evidence="5" id="KW-1185">Reference proteome</keyword>
<feature type="region of interest" description="Disordered" evidence="1">
    <location>
        <begin position="191"/>
        <end position="213"/>
    </location>
</feature>
<feature type="compositionally biased region" description="Polar residues" evidence="1">
    <location>
        <begin position="946"/>
        <end position="960"/>
    </location>
</feature>
<feature type="compositionally biased region" description="Low complexity" evidence="1">
    <location>
        <begin position="719"/>
        <end position="737"/>
    </location>
</feature>
<feature type="region of interest" description="Disordered" evidence="1">
    <location>
        <begin position="551"/>
        <end position="595"/>
    </location>
</feature>
<feature type="region of interest" description="Disordered" evidence="1">
    <location>
        <begin position="946"/>
        <end position="987"/>
    </location>
</feature>
<feature type="domain" description="Vacuolar sorting protein 39/Transforming growth factor beta receptor-associated zinc finger" evidence="3">
    <location>
        <begin position="1077"/>
        <end position="1116"/>
    </location>
</feature>
<evidence type="ECO:0008006" key="6">
    <source>
        <dbReference type="Google" id="ProtNLM"/>
    </source>
</evidence>
<accession>A0ABQ7GWD1</accession>
<dbReference type="Proteomes" id="UP000815325">
    <property type="component" value="Unassembled WGS sequence"/>
</dbReference>
<protein>
    <recommendedName>
        <fullName evidence="6">Vacuolar sorting protein 39/Transforming growth factor beta receptor-associated domain-containing protein</fullName>
    </recommendedName>
</protein>
<sequence>MVAVNVGSVGSALAPAIAVCPSGEEVLLACDNAAAFLSPSGTPSRRSSLTFKEPLLELVATDYYVVGFLASGAEVHSLRRTGDAYVSQFMPEIQGARIVSSPGMSPVDGSIFVGMSGDQGIRRLVPLPLETQAELLAAAGEYQEALALAALASARASQAAQRYGQLQQQQGQQPQQQEEFQGRALLASPQGNWHPMAAGEDADSMSAEGGGGSDSVLEDRLRLLYGNHLFASGAWDEGAAQLTLCSGRVTGLTGAPLLLLRLLPSLVPEAWRSALPDHAAGTPLLTVTEPEGPSFATASATLLPYLMSYRTRIISALQSCHDNSRDACSNGVGDGKLQNGSPAVAEACIRVLSIIDVAVVAILLAQPEDTGALLRFVQQPKHWIDLEEGEKLLSSHGYYAELAALYKHYSKHEQGLELLRRTSQQPDSLQPHARGAAADLPGLPGVWATVRYMVTLGGMDRREVVPLIRRHAKWVLEADPDAGLQAFLEMQPPLDPSTVLSILHQHSPHYCSMYLEAALQLGVALPQDYHSELLLIYLQEILSKDEDALQTLKGPKDSDEEEEQGRDRGMASLGKGKDHPRESSPKATKSWAHSKSAIARTHTELLFPLDPEQKRATPAISIVPRRTLSRVAQEDAESRPRSLGTLERTKGSQASLSQTLLSDEEQESRSPSLLLPGLATDGDYGAEGNDRQRHARTPSDPIPNFEVELAPDSHHSRFLAQHQAQQQELQQQTPTQHPSREDELQQQGDVFGDQQHPGLPAQSFRQQQGEQMAPACTKRSRRRRGVRRLGSGYGLGSLSFTENGAPPSLYERLRHLVYTSPYIDPDYVLTKLPPGQLPEIRALMLERLRRHREALSLYVHDLRSLSAAEAYCDRVYAAEQALLPPHLQARHQLNPSLTASPTTAPKELPAGPALGPTAPHTLLLRKPSDIYLMLVQVVLAGHQFPSQQMPTPLSPMPSQSLHEEQRQQHGEQQQHQQQQGKREHSLAAGSGAAGGLLALDERTWSQLTWLLSRKCGRMDPLEVLEILPEDVPLCDLMPWLGAALGHCTEQTRNMAVVKQLRRSESLNLREAVGRAKQGHVLLSSERICCLCYKRIGPAVFVAHPDRTLAHYVCHTRKERSKK</sequence>
<dbReference type="InterPro" id="IPR019453">
    <property type="entry name" value="VPS39/TGFA1_Znf"/>
</dbReference>
<evidence type="ECO:0000313" key="5">
    <source>
        <dbReference type="Proteomes" id="UP000815325"/>
    </source>
</evidence>
<evidence type="ECO:0000256" key="1">
    <source>
        <dbReference type="SAM" id="MobiDB-lite"/>
    </source>
</evidence>
<dbReference type="Pfam" id="PF10366">
    <property type="entry name" value="Vps39_1"/>
    <property type="match status" value="1"/>
</dbReference>
<dbReference type="EMBL" id="MU069561">
    <property type="protein sequence ID" value="KAF5838923.1"/>
    <property type="molecule type" value="Genomic_DNA"/>
</dbReference>
<evidence type="ECO:0000313" key="4">
    <source>
        <dbReference type="EMBL" id="KAF5838923.1"/>
    </source>
</evidence>
<dbReference type="PANTHER" id="PTHR12894">
    <property type="entry name" value="CNH DOMAIN CONTAINING"/>
    <property type="match status" value="1"/>
</dbReference>
<dbReference type="Pfam" id="PF10367">
    <property type="entry name" value="zf-Vps39_C"/>
    <property type="match status" value="1"/>
</dbReference>
<organism evidence="4 5">
    <name type="scientific">Dunaliella salina</name>
    <name type="common">Green alga</name>
    <name type="synonym">Protococcus salinus</name>
    <dbReference type="NCBI Taxonomy" id="3046"/>
    <lineage>
        <taxon>Eukaryota</taxon>
        <taxon>Viridiplantae</taxon>
        <taxon>Chlorophyta</taxon>
        <taxon>core chlorophytes</taxon>
        <taxon>Chlorophyceae</taxon>
        <taxon>CS clade</taxon>
        <taxon>Chlamydomonadales</taxon>
        <taxon>Dunaliellaceae</taxon>
        <taxon>Dunaliella</taxon>
    </lineage>
</organism>